<comment type="caution">
    <text evidence="1">The sequence shown here is derived from an EMBL/GenBank/DDBJ whole genome shotgun (WGS) entry which is preliminary data.</text>
</comment>
<dbReference type="EMBL" id="JQFK01001911">
    <property type="protein sequence ID" value="KGK32734.1"/>
    <property type="molecule type" value="Genomic_DNA"/>
</dbReference>
<name>A0A099NKW1_PICKU</name>
<dbReference type="Proteomes" id="UP000029867">
    <property type="component" value="Unassembled WGS sequence"/>
</dbReference>
<organism evidence="1 2">
    <name type="scientific">Pichia kudriavzevii</name>
    <name type="common">Yeast</name>
    <name type="synonym">Issatchenkia orientalis</name>
    <dbReference type="NCBI Taxonomy" id="4909"/>
    <lineage>
        <taxon>Eukaryota</taxon>
        <taxon>Fungi</taxon>
        <taxon>Dikarya</taxon>
        <taxon>Ascomycota</taxon>
        <taxon>Saccharomycotina</taxon>
        <taxon>Pichiomycetes</taxon>
        <taxon>Pichiales</taxon>
        <taxon>Pichiaceae</taxon>
        <taxon>Pichia</taxon>
    </lineage>
</organism>
<proteinExistence type="predicted"/>
<evidence type="ECO:0000313" key="2">
    <source>
        <dbReference type="Proteomes" id="UP000029867"/>
    </source>
</evidence>
<dbReference type="AlphaFoldDB" id="A0A099NKW1"/>
<evidence type="ECO:0000313" key="1">
    <source>
        <dbReference type="EMBL" id="KGK32734.1"/>
    </source>
</evidence>
<dbReference type="HOGENOM" id="CLU_3432729_0_0_1"/>
<protein>
    <submittedName>
        <fullName evidence="1">Uncharacterized protein</fullName>
    </submittedName>
</protein>
<gene>
    <name evidence="1" type="ORF">JL09_g6659</name>
</gene>
<reference evidence="2" key="1">
    <citation type="journal article" date="2014" name="Microb. Cell Fact.">
        <title>Exploiting Issatchenkia orientalis SD108 for succinic acid production.</title>
        <authorList>
            <person name="Xiao H."/>
            <person name="Shao Z."/>
            <person name="Jiang Y."/>
            <person name="Dole S."/>
            <person name="Zhao H."/>
        </authorList>
    </citation>
    <scope>NUCLEOTIDE SEQUENCE [LARGE SCALE GENOMIC DNA]</scope>
    <source>
        <strain evidence="2">SD108</strain>
    </source>
</reference>
<accession>A0A099NKW1</accession>
<sequence length="17" mass="2043">ADEMVAVFQNFSFYNFN</sequence>
<feature type="non-terminal residue" evidence="1">
    <location>
        <position position="1"/>
    </location>
</feature>